<dbReference type="EMBL" id="CP136704">
    <property type="protein sequence ID" value="WOI34106.1"/>
    <property type="molecule type" value="Genomic_DNA"/>
</dbReference>
<dbReference type="InterPro" id="IPR002410">
    <property type="entry name" value="Peptidase_S33"/>
</dbReference>
<dbReference type="GO" id="GO:0016787">
    <property type="term" value="F:hydrolase activity"/>
    <property type="evidence" value="ECO:0007669"/>
    <property type="project" value="UniProtKB-KW"/>
</dbReference>
<dbReference type="PRINTS" id="PR00111">
    <property type="entry name" value="ABHYDROLASE"/>
</dbReference>
<keyword evidence="5" id="KW-1185">Reference proteome</keyword>
<dbReference type="PANTHER" id="PTHR43798:SF33">
    <property type="entry name" value="HYDROLASE, PUTATIVE (AFU_ORTHOLOGUE AFUA_2G14860)-RELATED"/>
    <property type="match status" value="1"/>
</dbReference>
<evidence type="ECO:0000256" key="2">
    <source>
        <dbReference type="ARBA" id="ARBA00022801"/>
    </source>
</evidence>
<dbReference type="PRINTS" id="PR00793">
    <property type="entry name" value="PROAMNOPTASE"/>
</dbReference>
<name>A0ABZ0HI12_TRISK</name>
<gene>
    <name evidence="4" type="ORF">R1T40_05075</name>
</gene>
<organism evidence="4 5">
    <name type="scientific">Tritonibacter scottomollicae</name>
    <name type="common">Epibacterium scottomollicae</name>
    <dbReference type="NCBI Taxonomy" id="483013"/>
    <lineage>
        <taxon>Bacteria</taxon>
        <taxon>Pseudomonadati</taxon>
        <taxon>Pseudomonadota</taxon>
        <taxon>Alphaproteobacteria</taxon>
        <taxon>Rhodobacterales</taxon>
        <taxon>Paracoccaceae</taxon>
        <taxon>Tritonibacter</taxon>
    </lineage>
</organism>
<evidence type="ECO:0000256" key="1">
    <source>
        <dbReference type="ARBA" id="ARBA00010088"/>
    </source>
</evidence>
<dbReference type="Gene3D" id="3.40.50.1820">
    <property type="entry name" value="alpha/beta hydrolase"/>
    <property type="match status" value="1"/>
</dbReference>
<evidence type="ECO:0000313" key="5">
    <source>
        <dbReference type="Proteomes" id="UP001302666"/>
    </source>
</evidence>
<dbReference type="InterPro" id="IPR000073">
    <property type="entry name" value="AB_hydrolase_1"/>
</dbReference>
<dbReference type="InterPro" id="IPR029058">
    <property type="entry name" value="AB_hydrolase_fold"/>
</dbReference>
<keyword evidence="2 4" id="KW-0378">Hydrolase</keyword>
<comment type="similarity">
    <text evidence="1">Belongs to the peptidase S33 family.</text>
</comment>
<reference evidence="4 5" key="1">
    <citation type="submission" date="2023-10" db="EMBL/GenBank/DDBJ databases">
        <title>Eight complete genome sequences of bacteria isolated from laboratory stock of Giant Kelp gametophytes.</title>
        <authorList>
            <person name="Tolentino B."/>
            <person name="Nuzhdin S."/>
        </authorList>
    </citation>
    <scope>NUCLEOTIDE SEQUENCE [LARGE SCALE GENOMIC DNA]</scope>
    <source>
        <strain evidence="4 5">LC.270.F.C4</strain>
    </source>
</reference>
<dbReference type="PANTHER" id="PTHR43798">
    <property type="entry name" value="MONOACYLGLYCEROL LIPASE"/>
    <property type="match status" value="1"/>
</dbReference>
<dbReference type="SUPFAM" id="SSF53474">
    <property type="entry name" value="alpha/beta-Hydrolases"/>
    <property type="match status" value="1"/>
</dbReference>
<dbReference type="Proteomes" id="UP001302666">
    <property type="component" value="Chromosome"/>
</dbReference>
<dbReference type="InterPro" id="IPR050266">
    <property type="entry name" value="AB_hydrolase_sf"/>
</dbReference>
<accession>A0ABZ0HI12</accession>
<evidence type="ECO:0000259" key="3">
    <source>
        <dbReference type="Pfam" id="PF00561"/>
    </source>
</evidence>
<protein>
    <submittedName>
        <fullName evidence="4">Alpha/beta hydrolase</fullName>
    </submittedName>
</protein>
<dbReference type="Pfam" id="PF00561">
    <property type="entry name" value="Abhydrolase_1"/>
    <property type="match status" value="1"/>
</dbReference>
<feature type="domain" description="AB hydrolase-1" evidence="3">
    <location>
        <begin position="64"/>
        <end position="301"/>
    </location>
</feature>
<dbReference type="RefSeq" id="WP_317386099.1">
    <property type="nucleotide sequence ID" value="NZ_CP136704.1"/>
</dbReference>
<evidence type="ECO:0000313" key="4">
    <source>
        <dbReference type="EMBL" id="WOI34106.1"/>
    </source>
</evidence>
<sequence length="321" mass="34225">MAPLALLLLALGLGAGCAMLSSRVTTREENAMAAHPPQGQFLDVDGHKVHVVELGQPRGSAPDLVLIHGSNGSTRDMTFRLSPALEDAYHILIFDRPGLGYSDPVSARGTSIQTQARVLKEASAQLGVTRPLVLGQSYGGAVALAWATQFPDQTAAVINVSGVSHPWDSDLSPFYKVTSSRLGSALVVPLLTAFVPKSYVRNSLAEVFAPQEVPEGFAEHFGLEMSLRRSSLRANAKQRANLLSEIETMAPLYPDLAMPIEIVHGTADTTVGISIHAERLVADTSTARLTPLDGVGHMPHQTHTQSVVDAVHRAAARANLR</sequence>
<proteinExistence type="inferred from homology"/>